<dbReference type="InterPro" id="IPR000835">
    <property type="entry name" value="HTH_MarR-typ"/>
</dbReference>
<dbReference type="SMART" id="SM00347">
    <property type="entry name" value="HTH_MARR"/>
    <property type="match status" value="1"/>
</dbReference>
<dbReference type="Pfam" id="PF12802">
    <property type="entry name" value="MarR_2"/>
    <property type="match status" value="1"/>
</dbReference>
<reference evidence="2 3" key="1">
    <citation type="submission" date="2019-09" db="EMBL/GenBank/DDBJ databases">
        <title>Report of infection by Mycobacterium simiae a patient suffering from pulmonary tuberculosis.</title>
        <authorList>
            <person name="Mohanty P.S."/>
            <person name="Bansal A.K."/>
            <person name="Singh H."/>
            <person name="Sharma S."/>
            <person name="Patil S.A."/>
            <person name="Upadhaya P."/>
            <person name="Singh P.K."/>
            <person name="Kumar D."/>
            <person name="Kumar S."/>
            <person name="Singh R.K."/>
            <person name="Chaudhary B."/>
        </authorList>
    </citation>
    <scope>NUCLEOTIDE SEQUENCE [LARGE SCALE GENOMIC DNA]</scope>
    <source>
        <strain evidence="2 3">JAL-560-SIM</strain>
    </source>
</reference>
<dbReference type="InterPro" id="IPR036390">
    <property type="entry name" value="WH_DNA-bd_sf"/>
</dbReference>
<dbReference type="GO" id="GO:0003700">
    <property type="term" value="F:DNA-binding transcription factor activity"/>
    <property type="evidence" value="ECO:0007669"/>
    <property type="project" value="InterPro"/>
</dbReference>
<sequence>MSPRLSKSTVTTIVRLSKIIEIVLVDFGLTLNQFRLLSLVEEGVTSSTEVGVRLAMKAPNVTAMTNGLIDRGLLVRVQDSEDRRKAHLTLADDGATLLAKADQRCHEALLHVVEHAQASPNLLDQLDAWLPVLQTTATDLRISLAEGSQLSQDR</sequence>
<dbReference type="PANTHER" id="PTHR33164:SF43">
    <property type="entry name" value="HTH-TYPE TRANSCRIPTIONAL REPRESSOR YETL"/>
    <property type="match status" value="1"/>
</dbReference>
<dbReference type="Gene3D" id="1.10.10.10">
    <property type="entry name" value="Winged helix-like DNA-binding domain superfamily/Winged helix DNA-binding domain"/>
    <property type="match status" value="1"/>
</dbReference>
<feature type="domain" description="HTH marR-type" evidence="1">
    <location>
        <begin position="1"/>
        <end position="135"/>
    </location>
</feature>
<dbReference type="PROSITE" id="PS50995">
    <property type="entry name" value="HTH_MARR_2"/>
    <property type="match status" value="1"/>
</dbReference>
<dbReference type="RefSeq" id="WP_149653424.1">
    <property type="nucleotide sequence ID" value="NZ_VTZN01000033.1"/>
</dbReference>
<gene>
    <name evidence="2" type="ORF">F0Q45_07965</name>
</gene>
<evidence type="ECO:0000313" key="3">
    <source>
        <dbReference type="Proteomes" id="UP000324701"/>
    </source>
</evidence>
<dbReference type="InterPro" id="IPR039422">
    <property type="entry name" value="MarR/SlyA-like"/>
</dbReference>
<dbReference type="OrthoDB" id="5148120at2"/>
<name>A0A5B1BQR0_MYCSI</name>
<dbReference type="GO" id="GO:0006950">
    <property type="term" value="P:response to stress"/>
    <property type="evidence" value="ECO:0007669"/>
    <property type="project" value="TreeGrafter"/>
</dbReference>
<proteinExistence type="predicted"/>
<dbReference type="InterPro" id="IPR036388">
    <property type="entry name" value="WH-like_DNA-bd_sf"/>
</dbReference>
<protein>
    <submittedName>
        <fullName evidence="2">MarR family transcriptional regulator</fullName>
    </submittedName>
</protein>
<evidence type="ECO:0000259" key="1">
    <source>
        <dbReference type="PROSITE" id="PS50995"/>
    </source>
</evidence>
<accession>A0A5B1BQR0</accession>
<dbReference type="AlphaFoldDB" id="A0A5B1BQR0"/>
<dbReference type="SUPFAM" id="SSF46785">
    <property type="entry name" value="Winged helix' DNA-binding domain"/>
    <property type="match status" value="1"/>
</dbReference>
<organism evidence="2 3">
    <name type="scientific">Mycobacterium simiae</name>
    <name type="common">Mycobacterium habana</name>
    <dbReference type="NCBI Taxonomy" id="1784"/>
    <lineage>
        <taxon>Bacteria</taxon>
        <taxon>Bacillati</taxon>
        <taxon>Actinomycetota</taxon>
        <taxon>Actinomycetes</taxon>
        <taxon>Mycobacteriales</taxon>
        <taxon>Mycobacteriaceae</taxon>
        <taxon>Mycobacterium</taxon>
        <taxon>Mycobacterium simiae complex</taxon>
    </lineage>
</organism>
<evidence type="ECO:0000313" key="2">
    <source>
        <dbReference type="EMBL" id="KAA1250756.1"/>
    </source>
</evidence>
<dbReference type="PANTHER" id="PTHR33164">
    <property type="entry name" value="TRANSCRIPTIONAL REGULATOR, MARR FAMILY"/>
    <property type="match status" value="1"/>
</dbReference>
<dbReference type="Proteomes" id="UP000324701">
    <property type="component" value="Unassembled WGS sequence"/>
</dbReference>
<keyword evidence="3" id="KW-1185">Reference proteome</keyword>
<dbReference type="EMBL" id="VTZN01000033">
    <property type="protein sequence ID" value="KAA1250756.1"/>
    <property type="molecule type" value="Genomic_DNA"/>
</dbReference>
<comment type="caution">
    <text evidence="2">The sequence shown here is derived from an EMBL/GenBank/DDBJ whole genome shotgun (WGS) entry which is preliminary data.</text>
</comment>